<proteinExistence type="inferred from homology"/>
<evidence type="ECO:0000256" key="1">
    <source>
        <dbReference type="ARBA" id="ARBA00009897"/>
    </source>
</evidence>
<dbReference type="PANTHER" id="PTHR43407:SF1">
    <property type="entry name" value="LENGSIN"/>
    <property type="match status" value="1"/>
</dbReference>
<dbReference type="GO" id="GO:0005737">
    <property type="term" value="C:cytoplasm"/>
    <property type="evidence" value="ECO:0007669"/>
    <property type="project" value="TreeGrafter"/>
</dbReference>
<dbReference type="PANTHER" id="PTHR43407">
    <property type="entry name" value="GLUTAMINE SYNTHETASE"/>
    <property type="match status" value="1"/>
</dbReference>
<keyword evidence="7" id="KW-1185">Reference proteome</keyword>
<dbReference type="GO" id="GO:0006542">
    <property type="term" value="P:glutamine biosynthetic process"/>
    <property type="evidence" value="ECO:0007669"/>
    <property type="project" value="TreeGrafter"/>
</dbReference>
<dbReference type="Gene3D" id="3.30.590.10">
    <property type="entry name" value="Glutamine synthetase/guanido kinase, catalytic domain"/>
    <property type="match status" value="1"/>
</dbReference>
<evidence type="ECO:0000259" key="5">
    <source>
        <dbReference type="PROSITE" id="PS51987"/>
    </source>
</evidence>
<evidence type="ECO:0000313" key="7">
    <source>
        <dbReference type="Proteomes" id="UP000216024"/>
    </source>
</evidence>
<dbReference type="GO" id="GO:0004356">
    <property type="term" value="F:glutamine synthetase activity"/>
    <property type="evidence" value="ECO:0007669"/>
    <property type="project" value="UniProtKB-EC"/>
</dbReference>
<evidence type="ECO:0000256" key="4">
    <source>
        <dbReference type="RuleBase" id="RU000384"/>
    </source>
</evidence>
<dbReference type="SUPFAM" id="SSF55931">
    <property type="entry name" value="Glutamine synthetase/guanido kinase"/>
    <property type="match status" value="1"/>
</dbReference>
<dbReference type="SMART" id="SM01230">
    <property type="entry name" value="Gln-synt_C"/>
    <property type="match status" value="1"/>
</dbReference>
<organism evidence="6 7">
    <name type="scientific">Anaeromicrobium sediminis</name>
    <dbReference type="NCBI Taxonomy" id="1478221"/>
    <lineage>
        <taxon>Bacteria</taxon>
        <taxon>Bacillati</taxon>
        <taxon>Bacillota</taxon>
        <taxon>Clostridia</taxon>
        <taxon>Peptostreptococcales</taxon>
        <taxon>Thermotaleaceae</taxon>
        <taxon>Anaeromicrobium</taxon>
    </lineage>
</organism>
<dbReference type="InterPro" id="IPR014746">
    <property type="entry name" value="Gln_synth/guanido_kin_cat_dom"/>
</dbReference>
<gene>
    <name evidence="6" type="ORF">CCE28_14255</name>
</gene>
<dbReference type="InterPro" id="IPR008146">
    <property type="entry name" value="Gln_synth_cat_dom"/>
</dbReference>
<comment type="similarity">
    <text evidence="1 3 4">Belongs to the glutamine synthetase family.</text>
</comment>
<evidence type="ECO:0000256" key="2">
    <source>
        <dbReference type="ARBA" id="ARBA00012937"/>
    </source>
</evidence>
<dbReference type="RefSeq" id="WP_095134406.1">
    <property type="nucleotide sequence ID" value="NZ_NIBG01000013.1"/>
</dbReference>
<reference evidence="6 7" key="1">
    <citation type="submission" date="2017-06" db="EMBL/GenBank/DDBJ databases">
        <title>Draft genome sequence of anaerobic fermentative bacterium Anaeromicrobium sediminis DY2726D isolated from West Pacific Ocean sediments.</title>
        <authorList>
            <person name="Zeng X."/>
        </authorList>
    </citation>
    <scope>NUCLEOTIDE SEQUENCE [LARGE SCALE GENOMIC DNA]</scope>
    <source>
        <strain evidence="6 7">DY2726D</strain>
    </source>
</reference>
<dbReference type="Proteomes" id="UP000216024">
    <property type="component" value="Unassembled WGS sequence"/>
</dbReference>
<sequence length="641" mass="72513">MTKDSITSNVNKLLFLIEPKDHSKEQISTLLKANPQIKFVSLMGIDLGGNATDEKIPTVAFLEDLDNFLVNGVQTDGSSVVLPEIATLNNAQVDIIPDLNVNWFVDYNFSHMDADTNLPVGTLRIPSFLVHDKKRVDSRSILERSIEHFKSTLLELLKDHPYALENIGVSSFEDIEKIVFTAATELEFWVKTPDDRTSVEQLSTSQVLKEQYWKRTIGPVRTAMEQSLLFLDHYGLVAEMGHKEVGGVKAQLTGDGRFSHIMEQLEIDWKYSSAVQAADNELLSRDIIKDVFMYNNLDVTFMAKPVEGVAGSGEHTHVGVALKLKDGSRKNLFSPKDMTSDFMSPVGYGALMGILKNYEVINPFVTATNDALNRLKPGFEAPICIVSSLGYAPDVPSRNRTILIGLIRDMTNPLATRFELRSPNPTSNIYLVLASMYQSMLDGIKCALENDKTCDELLKELSKPAEAEGFYLEKGRAYRSEKDVFDDYTEEERNGLFGIPPKTVWENIQGFDSSIDKKEVLLSGGVFSEAILNSYKEAILSQWATELYNRIVPNNVNFVRKCQKVHNGEYATDLDLVNWEQINYLRYSLMKDRLNKKCLFTKLRDSIDKNDFDTASELQIEMRSKVDELKELYSLYKRNLF</sequence>
<protein>
    <recommendedName>
        <fullName evidence="2">glutamine synthetase</fullName>
        <ecNumber evidence="2">6.3.1.2</ecNumber>
    </recommendedName>
</protein>
<dbReference type="Pfam" id="PF00120">
    <property type="entry name" value="Gln-synt_C"/>
    <property type="match status" value="1"/>
</dbReference>
<accession>A0A267MGD4</accession>
<dbReference type="PROSITE" id="PS51987">
    <property type="entry name" value="GS_CATALYTIC"/>
    <property type="match status" value="1"/>
</dbReference>
<name>A0A267MGD4_9FIRM</name>
<dbReference type="GO" id="GO:0016020">
    <property type="term" value="C:membrane"/>
    <property type="evidence" value="ECO:0007669"/>
    <property type="project" value="TreeGrafter"/>
</dbReference>
<evidence type="ECO:0000313" key="6">
    <source>
        <dbReference type="EMBL" id="PAB58641.1"/>
    </source>
</evidence>
<dbReference type="EC" id="6.3.1.2" evidence="2"/>
<feature type="domain" description="GS catalytic" evidence="5">
    <location>
        <begin position="138"/>
        <end position="564"/>
    </location>
</feature>
<dbReference type="EMBL" id="NIBG01000013">
    <property type="protein sequence ID" value="PAB58641.1"/>
    <property type="molecule type" value="Genomic_DNA"/>
</dbReference>
<dbReference type="GO" id="GO:0019740">
    <property type="term" value="P:nitrogen utilization"/>
    <property type="evidence" value="ECO:0007669"/>
    <property type="project" value="TreeGrafter"/>
</dbReference>
<comment type="caution">
    <text evidence="6">The sequence shown here is derived from an EMBL/GenBank/DDBJ whole genome shotgun (WGS) entry which is preliminary data.</text>
</comment>
<dbReference type="OrthoDB" id="9807095at2"/>
<evidence type="ECO:0000256" key="3">
    <source>
        <dbReference type="PROSITE-ProRule" id="PRU01331"/>
    </source>
</evidence>
<dbReference type="AlphaFoldDB" id="A0A267MGD4"/>